<gene>
    <name evidence="2" type="ORF">DCF17_02345</name>
</gene>
<feature type="compositionally biased region" description="Polar residues" evidence="1">
    <location>
        <begin position="12"/>
        <end position="24"/>
    </location>
</feature>
<evidence type="ECO:0000313" key="3">
    <source>
        <dbReference type="Proteomes" id="UP000249081"/>
    </source>
</evidence>
<feature type="compositionally biased region" description="Acidic residues" evidence="1">
    <location>
        <begin position="1"/>
        <end position="11"/>
    </location>
</feature>
<proteinExistence type="predicted"/>
<reference evidence="3" key="1">
    <citation type="submission" date="2018-04" db="EMBL/GenBank/DDBJ databases">
        <authorList>
            <person name="Cornet L."/>
        </authorList>
    </citation>
    <scope>NUCLEOTIDE SEQUENCE [LARGE SCALE GENOMIC DNA]</scope>
</reference>
<comment type="caution">
    <text evidence="2">The sequence shown here is derived from an EMBL/GenBank/DDBJ whole genome shotgun (WGS) entry which is preliminary data.</text>
</comment>
<evidence type="ECO:0000256" key="1">
    <source>
        <dbReference type="SAM" id="MobiDB-lite"/>
    </source>
</evidence>
<protein>
    <submittedName>
        <fullName evidence="2">Uncharacterized protein</fullName>
    </submittedName>
</protein>
<dbReference type="AlphaFoldDB" id="A0A2W4WPZ0"/>
<evidence type="ECO:0000313" key="2">
    <source>
        <dbReference type="EMBL" id="PZO45257.1"/>
    </source>
</evidence>
<feature type="region of interest" description="Disordered" evidence="1">
    <location>
        <begin position="1"/>
        <end position="44"/>
    </location>
</feature>
<organism evidence="2 3">
    <name type="scientific">Shackletoniella antarctica</name>
    <dbReference type="NCBI Taxonomy" id="268115"/>
    <lineage>
        <taxon>Bacteria</taxon>
        <taxon>Bacillati</taxon>
        <taxon>Cyanobacteriota</taxon>
        <taxon>Cyanophyceae</taxon>
        <taxon>Oculatellales</taxon>
        <taxon>Oculatellaceae</taxon>
        <taxon>Shackletoniella</taxon>
    </lineage>
</organism>
<feature type="region of interest" description="Disordered" evidence="1">
    <location>
        <begin position="72"/>
        <end position="93"/>
    </location>
</feature>
<dbReference type="Proteomes" id="UP000249081">
    <property type="component" value="Unassembled WGS sequence"/>
</dbReference>
<dbReference type="EMBL" id="QBMN01000009">
    <property type="protein sequence ID" value="PZO45257.1"/>
    <property type="molecule type" value="Genomic_DNA"/>
</dbReference>
<reference evidence="2 3" key="2">
    <citation type="submission" date="2018-06" db="EMBL/GenBank/DDBJ databases">
        <title>Metagenomic assembly of (sub)arctic Cyanobacteria and their associated microbiome from non-axenic cultures.</title>
        <authorList>
            <person name="Baurain D."/>
        </authorList>
    </citation>
    <scope>NUCLEOTIDE SEQUENCE [LARGE SCALE GENOMIC DNA]</scope>
    <source>
        <strain evidence="2">ULC041bin1</strain>
    </source>
</reference>
<name>A0A2W4WPZ0_9CYAN</name>
<sequence length="110" mass="11804">MFEYLEPEASDNPETNPGTGSLPLSSGVGGNDQGTRPLKPLNPEKLRHLLYGSRAGIDRTIKILHAHGYADPNDWSDPIPVPPSSSGDVRASTPAGTTWMVILTKTILLE</sequence>
<accession>A0A2W4WPZ0</accession>